<name>A0ABZ2U5T2_9ACTN</name>
<feature type="transmembrane region" description="Helical" evidence="1">
    <location>
        <begin position="272"/>
        <end position="294"/>
    </location>
</feature>
<dbReference type="RefSeq" id="WP_066170066.1">
    <property type="nucleotide sequence ID" value="NZ_CP136137.1"/>
</dbReference>
<feature type="transmembrane region" description="Helical" evidence="1">
    <location>
        <begin position="331"/>
        <end position="350"/>
    </location>
</feature>
<feature type="transmembrane region" description="Helical" evidence="1">
    <location>
        <begin position="168"/>
        <end position="188"/>
    </location>
</feature>
<dbReference type="NCBIfam" id="NF010613">
    <property type="entry name" value="PRK14013.1-3"/>
    <property type="match status" value="1"/>
</dbReference>
<keyword evidence="1" id="KW-0812">Transmembrane</keyword>
<sequence length="361" mass="38845">MILRIFGMSFVITIAALIAAFFYGGPTAVVLTLILGVLEVSLSFDNAVINATVLRRMSEFWQKMFLTVGIVIAVFGMRLVFPLAVVWLASGLNPIQALDLALNPPANGAEYFADGSPSYETIITDAHPQIAAFGGMFLLMLFLGFIFDDKEITWLSWIERPLIRIGKLEQLPVIIATGLLVITATFIAHEDETATVMIAGALGMITYIAVNGLGEMFHTDDEADDDTRSGPSDLAKVAGKAGFFLFLYLEVLDASFSFDGVIGAFAITADPIIIALGLGLIGAMFVRSLTVFLVRQGTLSDYVYLEHGAHWAIGALAVILMYSIGTPVPEIVTGLVGVVLILASFLSSVLRLRRAKAVETV</sequence>
<dbReference type="PANTHER" id="PTHR30238">
    <property type="entry name" value="MEMBRANE BOUND PREDICTED REDOX MODULATOR"/>
    <property type="match status" value="1"/>
</dbReference>
<keyword evidence="3" id="KW-1185">Reference proteome</keyword>
<dbReference type="PANTHER" id="PTHR30238:SF4">
    <property type="entry name" value="SLL1022 PROTEIN"/>
    <property type="match status" value="1"/>
</dbReference>
<feature type="transmembrane region" description="Helical" evidence="1">
    <location>
        <begin position="65"/>
        <end position="89"/>
    </location>
</feature>
<reference evidence="2 3" key="1">
    <citation type="journal article" date="2023" name="Virus Evol.">
        <title>Computational host range prediction-The good, the bad, and the ugly.</title>
        <authorList>
            <person name="Howell A.A."/>
            <person name="Versoza C.J."/>
            <person name="Pfeifer S.P."/>
        </authorList>
    </citation>
    <scope>NUCLEOTIDE SEQUENCE [LARGE SCALE GENOMIC DNA]</scope>
    <source>
        <strain evidence="2 3">1610/1b</strain>
    </source>
</reference>
<dbReference type="InterPro" id="IPR007427">
    <property type="entry name" value="DUF475"/>
</dbReference>
<evidence type="ECO:0000313" key="3">
    <source>
        <dbReference type="Proteomes" id="UP001479933"/>
    </source>
</evidence>
<keyword evidence="1" id="KW-1133">Transmembrane helix</keyword>
<dbReference type="EMBL" id="CP136137">
    <property type="protein sequence ID" value="WYY08977.1"/>
    <property type="molecule type" value="Genomic_DNA"/>
</dbReference>
<organism evidence="2 3">
    <name type="scientific">Gordonia hydrophobica</name>
    <dbReference type="NCBI Taxonomy" id="40516"/>
    <lineage>
        <taxon>Bacteria</taxon>
        <taxon>Bacillati</taxon>
        <taxon>Actinomycetota</taxon>
        <taxon>Actinomycetes</taxon>
        <taxon>Mycobacteriales</taxon>
        <taxon>Gordoniaceae</taxon>
        <taxon>Gordonia</taxon>
    </lineage>
</organism>
<accession>A0ABZ2U5T2</accession>
<feature type="transmembrane region" description="Helical" evidence="1">
    <location>
        <begin position="5"/>
        <end position="23"/>
    </location>
</feature>
<protein>
    <submittedName>
        <fullName evidence="2">DUF475 domain-containing protein</fullName>
    </submittedName>
</protein>
<gene>
    <name evidence="2" type="ORF">RVF87_07960</name>
</gene>
<dbReference type="Proteomes" id="UP001479933">
    <property type="component" value="Chromosome"/>
</dbReference>
<feature type="transmembrane region" description="Helical" evidence="1">
    <location>
        <begin position="303"/>
        <end position="325"/>
    </location>
</feature>
<feature type="transmembrane region" description="Helical" evidence="1">
    <location>
        <begin position="126"/>
        <end position="147"/>
    </location>
</feature>
<feature type="transmembrane region" description="Helical" evidence="1">
    <location>
        <begin position="29"/>
        <end position="53"/>
    </location>
</feature>
<proteinExistence type="predicted"/>
<dbReference type="Pfam" id="PF04332">
    <property type="entry name" value="DUF475"/>
    <property type="match status" value="1"/>
</dbReference>
<evidence type="ECO:0000256" key="1">
    <source>
        <dbReference type="SAM" id="Phobius"/>
    </source>
</evidence>
<keyword evidence="1" id="KW-0472">Membrane</keyword>
<evidence type="ECO:0000313" key="2">
    <source>
        <dbReference type="EMBL" id="WYY08977.1"/>
    </source>
</evidence>
<feature type="transmembrane region" description="Helical" evidence="1">
    <location>
        <begin position="194"/>
        <end position="213"/>
    </location>
</feature>